<protein>
    <recommendedName>
        <fullName evidence="4">Exocyst complex component Sec6</fullName>
    </recommendedName>
</protein>
<evidence type="ECO:0000256" key="1">
    <source>
        <dbReference type="SAM" id="MobiDB-lite"/>
    </source>
</evidence>
<evidence type="ECO:0000313" key="3">
    <source>
        <dbReference type="Proteomes" id="UP001189429"/>
    </source>
</evidence>
<evidence type="ECO:0000313" key="2">
    <source>
        <dbReference type="EMBL" id="CAK0899858.1"/>
    </source>
</evidence>
<feature type="region of interest" description="Disordered" evidence="1">
    <location>
        <begin position="44"/>
        <end position="85"/>
    </location>
</feature>
<dbReference type="Proteomes" id="UP001189429">
    <property type="component" value="Unassembled WGS sequence"/>
</dbReference>
<comment type="caution">
    <text evidence="2">The sequence shown here is derived from an EMBL/GenBank/DDBJ whole genome shotgun (WGS) entry which is preliminary data.</text>
</comment>
<proteinExistence type="predicted"/>
<reference evidence="2" key="1">
    <citation type="submission" date="2023-10" db="EMBL/GenBank/DDBJ databases">
        <authorList>
            <person name="Chen Y."/>
            <person name="Shah S."/>
            <person name="Dougan E. K."/>
            <person name="Thang M."/>
            <person name="Chan C."/>
        </authorList>
    </citation>
    <scope>NUCLEOTIDE SEQUENCE [LARGE SCALE GENOMIC DNA]</scope>
</reference>
<sequence>MEFDAEDFTHTKELHNGELTDRADHVASLYSNLRATVGSNQLEGVAQKAPAAPEATPEPAAARGPPPSTPQSSDKGAAAHESDEEEDGLLGGVLGLLDSAAERDAASQIRRLQLAVDEFPALQRPTLLALDKKHYKTLKTTADSLTAKMKIISRSLQDDATTVMKHVSINCKISKAFKVWVKKDSTSEFLTEYKEVESFAKEQPVIDISLPGSVQIALREMSLKHQLVEAVSVDAPVDVIPILDRFKAISEDNCRALFTSDELLAWQEDRLPKHPGDHLKWLSRFLGPVPTSLTSSTAALDYQLSQSIMEKLVLLKDLFDLASHSSNRDVVNDSIVKIRRSSDKTFNIFTATGGGTKLLKYISSLLEESAKRNDRMKKICDMIHKGGDTLDNIIRLDQGLANLSFEATRVDQETIANFVAIFERVVGGICQQLCSLMSLALQGGLDEAAAKTATDDLNQKVMGPLTALQDMTFIKHGPGGPATSHSKFLKFLADIAQAPYAKIHESEGDVETQEDLATALAAMEIALENDTEINVYLKRLGVQLDAFQKMTDAGGAYLAKHEGDAIAAKVVEVCKIMYLDSDYWKAVREMGPGESGQQFLVSSSMSAEAVEKLVAELTDLRTLFVAVRKSAVALSLRLQWFVSCARFEFAYLHQRKNAHDFSQHRVADGDSELRAAWGSTACVHSKMVNLLDCSAAMSLDIQGSPAIVDTLKKYNVVDVGKDRLVTEARAACTACEDMLKSVLCSIAAQLDRSGQALELQIPDFQGCVVTTFDTAKVQEQIVDRYDEWKTFAQRWVDLQKMATWAKSFVFEGGIGSFEKLHAPTVTRVDSALTAGKKFISVASTCYLILDTMPKTPKASRLDVLTNHVNKCKNAGLPPNLQEFLNKELSKMK</sequence>
<dbReference type="EMBL" id="CAUYUJ010020682">
    <property type="protein sequence ID" value="CAK0899858.1"/>
    <property type="molecule type" value="Genomic_DNA"/>
</dbReference>
<name>A0ABN9XNJ5_9DINO</name>
<accession>A0ABN9XNJ5</accession>
<feature type="non-terminal residue" evidence="2">
    <location>
        <position position="892"/>
    </location>
</feature>
<organism evidence="2 3">
    <name type="scientific">Prorocentrum cordatum</name>
    <dbReference type="NCBI Taxonomy" id="2364126"/>
    <lineage>
        <taxon>Eukaryota</taxon>
        <taxon>Sar</taxon>
        <taxon>Alveolata</taxon>
        <taxon>Dinophyceae</taxon>
        <taxon>Prorocentrales</taxon>
        <taxon>Prorocentraceae</taxon>
        <taxon>Prorocentrum</taxon>
    </lineage>
</organism>
<gene>
    <name evidence="2" type="ORF">PCOR1329_LOCUS77290</name>
</gene>
<evidence type="ECO:0008006" key="4">
    <source>
        <dbReference type="Google" id="ProtNLM"/>
    </source>
</evidence>
<keyword evidence="3" id="KW-1185">Reference proteome</keyword>
<feature type="compositionally biased region" description="Low complexity" evidence="1">
    <location>
        <begin position="49"/>
        <end position="63"/>
    </location>
</feature>